<dbReference type="GO" id="GO:0046872">
    <property type="term" value="F:metal ion binding"/>
    <property type="evidence" value="ECO:0007669"/>
    <property type="project" value="UniProtKB-KW"/>
</dbReference>
<dbReference type="EMBL" id="BANC01000057">
    <property type="protein sequence ID" value="GAN80760.1"/>
    <property type="molecule type" value="Genomic_DNA"/>
</dbReference>
<dbReference type="PROSITE" id="PS00079">
    <property type="entry name" value="MULTICOPPER_OXIDASE1"/>
    <property type="match status" value="1"/>
</dbReference>
<protein>
    <submittedName>
        <fullName evidence="3">Rubrerythrin</fullName>
    </submittedName>
</protein>
<evidence type="ECO:0000313" key="4">
    <source>
        <dbReference type="Proteomes" id="UP000032668"/>
    </source>
</evidence>
<dbReference type="Gene3D" id="2.60.40.420">
    <property type="entry name" value="Cupredoxins - blue copper proteins"/>
    <property type="match status" value="1"/>
</dbReference>
<name>A0A0D6PG64_9PROT</name>
<dbReference type="PROSITE" id="PS00196">
    <property type="entry name" value="COPPER_BLUE"/>
    <property type="match status" value="1"/>
</dbReference>
<dbReference type="OrthoDB" id="9757546at2"/>
<evidence type="ECO:0000256" key="2">
    <source>
        <dbReference type="ARBA" id="ARBA00023008"/>
    </source>
</evidence>
<gene>
    <name evidence="3" type="ORF">Aam_058_003</name>
</gene>
<dbReference type="SUPFAM" id="SSF49503">
    <property type="entry name" value="Cupredoxins"/>
    <property type="match status" value="1"/>
</dbReference>
<comment type="caution">
    <text evidence="3">The sequence shown here is derived from an EMBL/GenBank/DDBJ whole genome shotgun (WGS) entry which is preliminary data.</text>
</comment>
<evidence type="ECO:0000313" key="3">
    <source>
        <dbReference type="EMBL" id="GAN80760.1"/>
    </source>
</evidence>
<dbReference type="Proteomes" id="UP000032668">
    <property type="component" value="Unassembled WGS sequence"/>
</dbReference>
<dbReference type="STRING" id="1120923.SAMN02746095_03545"/>
<keyword evidence="2" id="KW-0186">Copper</keyword>
<keyword evidence="1" id="KW-0479">Metal-binding</keyword>
<dbReference type="InterPro" id="IPR008972">
    <property type="entry name" value="Cupredoxin"/>
</dbReference>
<dbReference type="InterPro" id="IPR028871">
    <property type="entry name" value="BlueCu_1_BS"/>
</dbReference>
<reference evidence="3 4" key="1">
    <citation type="submission" date="2012-11" db="EMBL/GenBank/DDBJ databases">
        <title>Whole genome sequence of Acidocella aminolytica 101 = DSM 11237.</title>
        <authorList>
            <person name="Azuma Y."/>
            <person name="Higashiura N."/>
            <person name="Hirakawa H."/>
            <person name="Matsushita K."/>
        </authorList>
    </citation>
    <scope>NUCLEOTIDE SEQUENCE [LARGE SCALE GENOMIC DNA]</scope>
    <source>
        <strain evidence="4">101 / DSM 11237</strain>
    </source>
</reference>
<dbReference type="RefSeq" id="WP_139284976.1">
    <property type="nucleotide sequence ID" value="NZ_BANC01000057.1"/>
</dbReference>
<accession>A0A0D6PG64</accession>
<proteinExistence type="predicted"/>
<dbReference type="InterPro" id="IPR033138">
    <property type="entry name" value="Cu_oxidase_CS"/>
</dbReference>
<dbReference type="AlphaFoldDB" id="A0A0D6PG64"/>
<keyword evidence="4" id="KW-1185">Reference proteome</keyword>
<evidence type="ECO:0000256" key="1">
    <source>
        <dbReference type="ARBA" id="ARBA00022723"/>
    </source>
</evidence>
<sequence>MGNYPVSPGWGGKVLSFDDAQNYIQYGNTHGTADVKANSVTFTGNDVVINLVAVQPGYKDQTFELHGLTNPTIIVPRGATVQLNQLNMDYGNNMEHTVVITTVPPPYPYMAMMYLGQPQVPPMPELPWRSSDDLKTAQYAALGESFVASAPGEYWYVCPAPEHAEEGMYGKFIVQ</sequence>
<organism evidence="3 4">
    <name type="scientific">Acidocella aminolytica 101 = DSM 11237</name>
    <dbReference type="NCBI Taxonomy" id="1120923"/>
    <lineage>
        <taxon>Bacteria</taxon>
        <taxon>Pseudomonadati</taxon>
        <taxon>Pseudomonadota</taxon>
        <taxon>Alphaproteobacteria</taxon>
        <taxon>Acetobacterales</taxon>
        <taxon>Acidocellaceae</taxon>
        <taxon>Acidocella</taxon>
    </lineage>
</organism>